<dbReference type="AlphaFoldDB" id="A0A8J3WBC2"/>
<sequence>MARQSCRSPSSVFGGKNSNEKDRPPAARSSRTVGTRSGRIEERPRAMPLGYWYGSPGEVRREQAASYVTGANPRETETGFPSPP</sequence>
<gene>
    <name evidence="2" type="ORF">Pro02_11810</name>
</gene>
<organism evidence="2 3">
    <name type="scientific">Planobispora rosea</name>
    <dbReference type="NCBI Taxonomy" id="35762"/>
    <lineage>
        <taxon>Bacteria</taxon>
        <taxon>Bacillati</taxon>
        <taxon>Actinomycetota</taxon>
        <taxon>Actinomycetes</taxon>
        <taxon>Streptosporangiales</taxon>
        <taxon>Streptosporangiaceae</taxon>
        <taxon>Planobispora</taxon>
    </lineage>
</organism>
<name>A0A8J3WBC2_PLARO</name>
<keyword evidence="3" id="KW-1185">Reference proteome</keyword>
<proteinExistence type="predicted"/>
<comment type="caution">
    <text evidence="2">The sequence shown here is derived from an EMBL/GenBank/DDBJ whole genome shotgun (WGS) entry which is preliminary data.</text>
</comment>
<reference evidence="2" key="1">
    <citation type="submission" date="2021-01" db="EMBL/GenBank/DDBJ databases">
        <title>Whole genome shotgun sequence of Planobispora rosea NBRC 15558.</title>
        <authorList>
            <person name="Komaki H."/>
            <person name="Tamura T."/>
        </authorList>
    </citation>
    <scope>NUCLEOTIDE SEQUENCE</scope>
    <source>
        <strain evidence="2">NBRC 15558</strain>
    </source>
</reference>
<evidence type="ECO:0000313" key="3">
    <source>
        <dbReference type="Proteomes" id="UP000655044"/>
    </source>
</evidence>
<evidence type="ECO:0000256" key="1">
    <source>
        <dbReference type="SAM" id="MobiDB-lite"/>
    </source>
</evidence>
<feature type="region of interest" description="Disordered" evidence="1">
    <location>
        <begin position="63"/>
        <end position="84"/>
    </location>
</feature>
<dbReference type="Proteomes" id="UP000655044">
    <property type="component" value="Unassembled WGS sequence"/>
</dbReference>
<protein>
    <submittedName>
        <fullName evidence="2">Uncharacterized protein</fullName>
    </submittedName>
</protein>
<feature type="region of interest" description="Disordered" evidence="1">
    <location>
        <begin position="1"/>
        <end position="45"/>
    </location>
</feature>
<accession>A0A8J3WBC2</accession>
<feature type="compositionally biased region" description="Low complexity" evidence="1">
    <location>
        <begin position="28"/>
        <end position="37"/>
    </location>
</feature>
<feature type="compositionally biased region" description="Polar residues" evidence="1">
    <location>
        <begin position="1"/>
        <end position="11"/>
    </location>
</feature>
<dbReference type="EMBL" id="BOOI01000009">
    <property type="protein sequence ID" value="GIH82773.1"/>
    <property type="molecule type" value="Genomic_DNA"/>
</dbReference>
<evidence type="ECO:0000313" key="2">
    <source>
        <dbReference type="EMBL" id="GIH82773.1"/>
    </source>
</evidence>